<dbReference type="WBParaSite" id="MBELARI_LOCUS18893">
    <property type="protein sequence ID" value="MBELARI_LOCUS18893"/>
    <property type="gene ID" value="MBELARI_LOCUS18893"/>
</dbReference>
<keyword evidence="2" id="KW-1185">Reference proteome</keyword>
<dbReference type="Gene3D" id="1.20.1270.60">
    <property type="entry name" value="Arfaptin homology (AH) domain/BAR domain"/>
    <property type="match status" value="1"/>
</dbReference>
<dbReference type="InterPro" id="IPR027267">
    <property type="entry name" value="AH/BAR_dom_sf"/>
</dbReference>
<sequence>MASDASGFFSRAKQYTEETFLKAERTELDPHFEALLLRADKTEEHTRKLLSCIESYLQPNPTVRMEEVFYEKLDLKKDNGRMNNLEHLAQTMIEAGEEFGPSTPYGTALLKVAQTEQKIGQTEKEFVAQSASHTLLPIRRFLEGDMRTIQVCEKLEPN</sequence>
<name>A0AAF3EXS6_9BILA</name>
<evidence type="ECO:0000313" key="3">
    <source>
        <dbReference type="WBParaSite" id="MBELARI_LOCUS18893"/>
    </source>
</evidence>
<evidence type="ECO:0000313" key="2">
    <source>
        <dbReference type="Proteomes" id="UP000887575"/>
    </source>
</evidence>
<feature type="domain" description="BAR" evidence="1">
    <location>
        <begin position="17"/>
        <end position="158"/>
    </location>
</feature>
<protein>
    <recommendedName>
        <fullName evidence="1">BAR domain-containing protein</fullName>
    </recommendedName>
</protein>
<dbReference type="PROSITE" id="PS51021">
    <property type="entry name" value="BAR"/>
    <property type="match status" value="1"/>
</dbReference>
<dbReference type="GO" id="GO:0005737">
    <property type="term" value="C:cytoplasm"/>
    <property type="evidence" value="ECO:0007669"/>
    <property type="project" value="InterPro"/>
</dbReference>
<dbReference type="InterPro" id="IPR004148">
    <property type="entry name" value="BAR_dom"/>
</dbReference>
<dbReference type="Proteomes" id="UP000887575">
    <property type="component" value="Unassembled WGS sequence"/>
</dbReference>
<dbReference type="Pfam" id="PF03114">
    <property type="entry name" value="BAR"/>
    <property type="match status" value="1"/>
</dbReference>
<proteinExistence type="predicted"/>
<evidence type="ECO:0000259" key="1">
    <source>
        <dbReference type="PROSITE" id="PS51021"/>
    </source>
</evidence>
<dbReference type="SUPFAM" id="SSF103657">
    <property type="entry name" value="BAR/IMD domain-like"/>
    <property type="match status" value="1"/>
</dbReference>
<dbReference type="SMART" id="SM00721">
    <property type="entry name" value="BAR"/>
    <property type="match status" value="1"/>
</dbReference>
<organism evidence="2 3">
    <name type="scientific">Mesorhabditis belari</name>
    <dbReference type="NCBI Taxonomy" id="2138241"/>
    <lineage>
        <taxon>Eukaryota</taxon>
        <taxon>Metazoa</taxon>
        <taxon>Ecdysozoa</taxon>
        <taxon>Nematoda</taxon>
        <taxon>Chromadorea</taxon>
        <taxon>Rhabditida</taxon>
        <taxon>Rhabditina</taxon>
        <taxon>Rhabditomorpha</taxon>
        <taxon>Rhabditoidea</taxon>
        <taxon>Rhabditidae</taxon>
        <taxon>Mesorhabditinae</taxon>
        <taxon>Mesorhabditis</taxon>
    </lineage>
</organism>
<reference evidence="3" key="1">
    <citation type="submission" date="2024-02" db="UniProtKB">
        <authorList>
            <consortium name="WormBaseParasite"/>
        </authorList>
    </citation>
    <scope>IDENTIFICATION</scope>
</reference>
<accession>A0AAF3EXS6</accession>
<dbReference type="AlphaFoldDB" id="A0AAF3EXS6"/>